<keyword evidence="4" id="KW-0285">Flavoprotein</keyword>
<evidence type="ECO:0000313" key="17">
    <source>
        <dbReference type="Proteomes" id="UP000809440"/>
    </source>
</evidence>
<evidence type="ECO:0000256" key="1">
    <source>
        <dbReference type="ARBA" id="ARBA00000085"/>
    </source>
</evidence>
<dbReference type="AlphaFoldDB" id="A0A9Q2RY44"/>
<dbReference type="EC" id="2.7.13.3" evidence="2"/>
<evidence type="ECO:0000313" key="15">
    <source>
        <dbReference type="EMBL" id="MBM2415768.1"/>
    </source>
</evidence>
<dbReference type="InterPro" id="IPR035965">
    <property type="entry name" value="PAS-like_dom_sf"/>
</dbReference>
<keyword evidence="17" id="KW-1185">Reference proteome</keyword>
<evidence type="ECO:0000259" key="12">
    <source>
        <dbReference type="PROSITE" id="PS50112"/>
    </source>
</evidence>
<evidence type="ECO:0000256" key="6">
    <source>
        <dbReference type="ARBA" id="ARBA00022679"/>
    </source>
</evidence>
<dbReference type="Gene3D" id="3.30.565.10">
    <property type="entry name" value="Histidine kinase-like ATPase, C-terminal domain"/>
    <property type="match status" value="1"/>
</dbReference>
<dbReference type="SMART" id="SM00387">
    <property type="entry name" value="HATPase_c"/>
    <property type="match status" value="1"/>
</dbReference>
<dbReference type="SMART" id="SM00091">
    <property type="entry name" value="PAS"/>
    <property type="match status" value="1"/>
</dbReference>
<dbReference type="Proteomes" id="UP000809440">
    <property type="component" value="Unassembled WGS sequence"/>
</dbReference>
<evidence type="ECO:0000256" key="9">
    <source>
        <dbReference type="ARBA" id="ARBA00022840"/>
    </source>
</evidence>
<reference evidence="14 17" key="1">
    <citation type="submission" date="2021-01" db="EMBL/GenBank/DDBJ databases">
        <title>Diatom-associated Roseobacters Show Island Model of Population Structure.</title>
        <authorList>
            <person name="Qu L."/>
            <person name="Feng X."/>
            <person name="Chen Y."/>
            <person name="Li L."/>
            <person name="Wang X."/>
            <person name="Hu Z."/>
            <person name="Wang H."/>
            <person name="Luo H."/>
        </authorList>
    </citation>
    <scope>NUCLEOTIDE SEQUENCE</scope>
    <source>
        <strain evidence="15 17">CC28-63</strain>
        <strain evidence="14">CC28-69</strain>
    </source>
</reference>
<dbReference type="InterPro" id="IPR000014">
    <property type="entry name" value="PAS"/>
</dbReference>
<dbReference type="SMART" id="SM00911">
    <property type="entry name" value="HWE_HK"/>
    <property type="match status" value="1"/>
</dbReference>
<keyword evidence="9" id="KW-0067">ATP-binding</keyword>
<dbReference type="Gene3D" id="3.30.450.20">
    <property type="entry name" value="PAS domain"/>
    <property type="match status" value="1"/>
</dbReference>
<feature type="domain" description="Histidine kinase" evidence="11">
    <location>
        <begin position="147"/>
        <end position="340"/>
    </location>
</feature>
<gene>
    <name evidence="14" type="ORF">JQX41_02200</name>
    <name evidence="15" type="ORF">JQX48_02200</name>
</gene>
<dbReference type="InterPro" id="IPR003594">
    <property type="entry name" value="HATPase_dom"/>
</dbReference>
<evidence type="ECO:0000256" key="2">
    <source>
        <dbReference type="ARBA" id="ARBA00012438"/>
    </source>
</evidence>
<evidence type="ECO:0000256" key="10">
    <source>
        <dbReference type="ARBA" id="ARBA00022991"/>
    </source>
</evidence>
<keyword evidence="10" id="KW-0157">Chromophore</keyword>
<dbReference type="PROSITE" id="PS50112">
    <property type="entry name" value="PAS"/>
    <property type="match status" value="1"/>
</dbReference>
<keyword evidence="8" id="KW-0418">Kinase</keyword>
<keyword evidence="6" id="KW-0808">Transferase</keyword>
<dbReference type="InterPro" id="IPR011495">
    <property type="entry name" value="Sig_transdc_His_kin_sub2_dim/P"/>
</dbReference>
<dbReference type="SUPFAM" id="SSF55785">
    <property type="entry name" value="PYP-like sensor domain (PAS domain)"/>
    <property type="match status" value="1"/>
</dbReference>
<comment type="catalytic activity">
    <reaction evidence="1">
        <text>ATP + protein L-histidine = ADP + protein N-phospho-L-histidine.</text>
        <dbReference type="EC" id="2.7.13.3"/>
    </reaction>
</comment>
<evidence type="ECO:0000313" key="16">
    <source>
        <dbReference type="Proteomes" id="UP000755667"/>
    </source>
</evidence>
<dbReference type="InterPro" id="IPR005467">
    <property type="entry name" value="His_kinase_dom"/>
</dbReference>
<dbReference type="PROSITE" id="PS50113">
    <property type="entry name" value="PAC"/>
    <property type="match status" value="1"/>
</dbReference>
<evidence type="ECO:0000313" key="14">
    <source>
        <dbReference type="EMBL" id="MBM2411101.1"/>
    </source>
</evidence>
<sequence length="340" mass="37564">MDRKVSFQPGDISEQDATAIFSASTVAMVLTNPRLPDNPIVYVNRAFERLTGYTSEMALGRNCRFLQGEQTSSSAVEDLRKAIEHREEASTVLTNVRANGEAFLNALLISPVTDENEELVYFVGLQSEVENDKQAERLRQFETVMAEIQHRVKNHLSMILGLIRMKARNSKAPEEYKDLSRRIESLQLLYEEMSAATLERNDGKIKLGAYLGRVANAIAYLDSRPGVRMNIHVEPLMVDTETAVRIGLILSEVLTNAMQHAFREQKSGLVELRVMRTDNGGMRAMVTDDGVGLPEDVTWPNSDGLGGRIVQGLCDGLQASLQVTRGAVGTIVTLDVPGAE</sequence>
<dbReference type="GO" id="GO:0005524">
    <property type="term" value="F:ATP binding"/>
    <property type="evidence" value="ECO:0007669"/>
    <property type="project" value="UniProtKB-KW"/>
</dbReference>
<protein>
    <recommendedName>
        <fullName evidence="2">histidine kinase</fullName>
        <ecNumber evidence="2">2.7.13.3</ecNumber>
    </recommendedName>
</protein>
<dbReference type="CDD" id="cd00130">
    <property type="entry name" value="PAS"/>
    <property type="match status" value="1"/>
</dbReference>
<dbReference type="PROSITE" id="PS50109">
    <property type="entry name" value="HIS_KIN"/>
    <property type="match status" value="1"/>
</dbReference>
<dbReference type="InterPro" id="IPR011102">
    <property type="entry name" value="Sig_transdc_His_kinase_HWE"/>
</dbReference>
<accession>A0A9Q2RY44</accession>
<dbReference type="InterPro" id="IPR036890">
    <property type="entry name" value="HATPase_C_sf"/>
</dbReference>
<keyword evidence="5" id="KW-0288">FMN</keyword>
<evidence type="ECO:0000259" key="13">
    <source>
        <dbReference type="PROSITE" id="PS50113"/>
    </source>
</evidence>
<evidence type="ECO:0000256" key="8">
    <source>
        <dbReference type="ARBA" id="ARBA00022777"/>
    </source>
</evidence>
<dbReference type="GO" id="GO:0004673">
    <property type="term" value="F:protein histidine kinase activity"/>
    <property type="evidence" value="ECO:0007669"/>
    <property type="project" value="UniProtKB-EC"/>
</dbReference>
<dbReference type="EMBL" id="JAFBXE010000001">
    <property type="protein sequence ID" value="MBM2411101.1"/>
    <property type="molecule type" value="Genomic_DNA"/>
</dbReference>
<proteinExistence type="predicted"/>
<keyword evidence="3" id="KW-0597">Phosphoprotein</keyword>
<comment type="caution">
    <text evidence="14">The sequence shown here is derived from an EMBL/GenBank/DDBJ whole genome shotgun (WGS) entry which is preliminary data.</text>
</comment>
<dbReference type="OrthoDB" id="489241at2"/>
<dbReference type="InterPro" id="IPR000700">
    <property type="entry name" value="PAS-assoc_C"/>
</dbReference>
<evidence type="ECO:0000256" key="4">
    <source>
        <dbReference type="ARBA" id="ARBA00022630"/>
    </source>
</evidence>
<dbReference type="SUPFAM" id="SSF55874">
    <property type="entry name" value="ATPase domain of HSP90 chaperone/DNA topoisomerase II/histidine kinase"/>
    <property type="match status" value="1"/>
</dbReference>
<dbReference type="Pfam" id="PF13581">
    <property type="entry name" value="HATPase_c_2"/>
    <property type="match status" value="1"/>
</dbReference>
<dbReference type="Pfam" id="PF07568">
    <property type="entry name" value="HisKA_2"/>
    <property type="match status" value="1"/>
</dbReference>
<feature type="domain" description="PAC" evidence="13">
    <location>
        <begin position="87"/>
        <end position="141"/>
    </location>
</feature>
<dbReference type="Pfam" id="PF13426">
    <property type="entry name" value="PAS_9"/>
    <property type="match status" value="1"/>
</dbReference>
<evidence type="ECO:0000259" key="11">
    <source>
        <dbReference type="PROSITE" id="PS50109"/>
    </source>
</evidence>
<keyword evidence="7" id="KW-0547">Nucleotide-binding</keyword>
<feature type="domain" description="PAS" evidence="12">
    <location>
        <begin position="13"/>
        <end position="86"/>
    </location>
</feature>
<dbReference type="PANTHER" id="PTHR47429">
    <property type="entry name" value="PROTEIN TWIN LOV 1"/>
    <property type="match status" value="1"/>
</dbReference>
<dbReference type="Proteomes" id="UP000755667">
    <property type="component" value="Unassembled WGS sequence"/>
</dbReference>
<dbReference type="PANTHER" id="PTHR47429:SF2">
    <property type="entry name" value="PROTEIN TWIN LOV 1"/>
    <property type="match status" value="1"/>
</dbReference>
<evidence type="ECO:0000256" key="7">
    <source>
        <dbReference type="ARBA" id="ARBA00022741"/>
    </source>
</evidence>
<evidence type="ECO:0000256" key="5">
    <source>
        <dbReference type="ARBA" id="ARBA00022643"/>
    </source>
</evidence>
<dbReference type="NCBIfam" id="TIGR00229">
    <property type="entry name" value="sensory_box"/>
    <property type="match status" value="1"/>
</dbReference>
<dbReference type="EMBL" id="JAFBXF010000001">
    <property type="protein sequence ID" value="MBM2415768.1"/>
    <property type="molecule type" value="Genomic_DNA"/>
</dbReference>
<evidence type="ECO:0000256" key="3">
    <source>
        <dbReference type="ARBA" id="ARBA00022553"/>
    </source>
</evidence>
<name>A0A9Q2RY44_9RHOB</name>
<organism evidence="14 16">
    <name type="scientific">Marivita cryptomonadis</name>
    <dbReference type="NCBI Taxonomy" id="505252"/>
    <lineage>
        <taxon>Bacteria</taxon>
        <taxon>Pseudomonadati</taxon>
        <taxon>Pseudomonadota</taxon>
        <taxon>Alphaproteobacteria</taxon>
        <taxon>Rhodobacterales</taxon>
        <taxon>Roseobacteraceae</taxon>
        <taxon>Marivita</taxon>
    </lineage>
</organism>